<dbReference type="InterPro" id="IPR050327">
    <property type="entry name" value="Proton-linked_MCT"/>
</dbReference>
<dbReference type="PANTHER" id="PTHR11360">
    <property type="entry name" value="MONOCARBOXYLATE TRANSPORTER"/>
    <property type="match status" value="1"/>
</dbReference>
<dbReference type="RefSeq" id="WP_109795724.1">
    <property type="nucleotide sequence ID" value="NZ_PHIG01000044.1"/>
</dbReference>
<dbReference type="PROSITE" id="PS50850">
    <property type="entry name" value="MFS"/>
    <property type="match status" value="1"/>
</dbReference>
<dbReference type="OrthoDB" id="9796632at2"/>
<evidence type="ECO:0000313" key="7">
    <source>
        <dbReference type="Proteomes" id="UP000229498"/>
    </source>
</evidence>
<evidence type="ECO:0000313" key="6">
    <source>
        <dbReference type="EMBL" id="PJK28461.1"/>
    </source>
</evidence>
<feature type="transmembrane region" description="Helical" evidence="4">
    <location>
        <begin position="64"/>
        <end position="84"/>
    </location>
</feature>
<dbReference type="InterPro" id="IPR020846">
    <property type="entry name" value="MFS_dom"/>
</dbReference>
<name>A0A2M9FYC5_9PROT</name>
<proteinExistence type="predicted"/>
<organism evidence="6 7">
    <name type="scientific">Minwuia thermotolerans</name>
    <dbReference type="NCBI Taxonomy" id="2056226"/>
    <lineage>
        <taxon>Bacteria</taxon>
        <taxon>Pseudomonadati</taxon>
        <taxon>Pseudomonadota</taxon>
        <taxon>Alphaproteobacteria</taxon>
        <taxon>Minwuiales</taxon>
        <taxon>Minwuiaceae</taxon>
        <taxon>Minwuia</taxon>
    </lineage>
</organism>
<evidence type="ECO:0000256" key="3">
    <source>
        <dbReference type="ARBA" id="ARBA00023136"/>
    </source>
</evidence>
<feature type="transmembrane region" description="Helical" evidence="4">
    <location>
        <begin position="331"/>
        <end position="355"/>
    </location>
</feature>
<dbReference type="EMBL" id="PHIG01000044">
    <property type="protein sequence ID" value="PJK28461.1"/>
    <property type="molecule type" value="Genomic_DNA"/>
</dbReference>
<sequence length="423" mass="44048">MSADSLPKGSAGSLSARGARWNAAGVLFFCFVIGMTGRGLFDSFVVMLRPLDLSHSWSRDELTAIYAIAMTCWGLGAPLAGIIFDRAGARPVYLLGIACSAGGLMLASTDWGLWSFYLGHGVAVGTATALLGTVVQAALVSRWFDRSRSTALGLVHSSMGIGVLLFSPITQLLIDSFGWQGAYRGLTLIGLAVIVPIALFAPWGRFRAGHPEIAAAAAAPREGPRRPNYRSLREALGGWPFWALSWIYGITGMGIYVAITQLVDYFQVLGVPALEAASIYGVAGALAPVGMVAFGVIADRLGMLRAATLSYGLTLVSYAGFLALPEMFSEFVLYGSAVCLGLTLGSRGPMVSSIVSRTFQGPAFGRIYGAILAFGGAGGGLGAWLGGFIHDAAGGHAALFYVGAVVLVAAGSPFVFLSRAAAR</sequence>
<feature type="transmembrane region" description="Helical" evidence="4">
    <location>
        <begin position="151"/>
        <end position="169"/>
    </location>
</feature>
<dbReference type="Pfam" id="PF07690">
    <property type="entry name" value="MFS_1"/>
    <property type="match status" value="1"/>
</dbReference>
<feature type="transmembrane region" description="Helical" evidence="4">
    <location>
        <begin position="279"/>
        <end position="297"/>
    </location>
</feature>
<feature type="transmembrane region" description="Helical" evidence="4">
    <location>
        <begin position="398"/>
        <end position="417"/>
    </location>
</feature>
<evidence type="ECO:0000256" key="2">
    <source>
        <dbReference type="ARBA" id="ARBA00022989"/>
    </source>
</evidence>
<keyword evidence="2 4" id="KW-1133">Transmembrane helix</keyword>
<dbReference type="InterPro" id="IPR036259">
    <property type="entry name" value="MFS_trans_sf"/>
</dbReference>
<keyword evidence="1 4" id="KW-0812">Transmembrane</keyword>
<evidence type="ECO:0000259" key="5">
    <source>
        <dbReference type="PROSITE" id="PS50850"/>
    </source>
</evidence>
<feature type="transmembrane region" description="Helical" evidence="4">
    <location>
        <begin position="114"/>
        <end position="139"/>
    </location>
</feature>
<dbReference type="InterPro" id="IPR011701">
    <property type="entry name" value="MFS"/>
</dbReference>
<feature type="transmembrane region" description="Helical" evidence="4">
    <location>
        <begin position="21"/>
        <end position="41"/>
    </location>
</feature>
<dbReference type="GO" id="GO:0022857">
    <property type="term" value="F:transmembrane transporter activity"/>
    <property type="evidence" value="ECO:0007669"/>
    <property type="project" value="InterPro"/>
</dbReference>
<gene>
    <name evidence="6" type="ORF">CVT23_17340</name>
</gene>
<dbReference type="CDD" id="cd17355">
    <property type="entry name" value="MFS_YcxA_like"/>
    <property type="match status" value="1"/>
</dbReference>
<keyword evidence="7" id="KW-1185">Reference proteome</keyword>
<protein>
    <recommendedName>
        <fullName evidence="5">Major facilitator superfamily (MFS) profile domain-containing protein</fullName>
    </recommendedName>
</protein>
<feature type="transmembrane region" description="Helical" evidence="4">
    <location>
        <begin position="181"/>
        <end position="201"/>
    </location>
</feature>
<dbReference type="Gene3D" id="1.20.1250.20">
    <property type="entry name" value="MFS general substrate transporter like domains"/>
    <property type="match status" value="1"/>
</dbReference>
<reference evidence="6 7" key="1">
    <citation type="submission" date="2017-11" db="EMBL/GenBank/DDBJ databases">
        <title>Draft genome sequence of Rhizobiales bacterium SY3-13.</title>
        <authorList>
            <person name="Sun C."/>
        </authorList>
    </citation>
    <scope>NUCLEOTIDE SEQUENCE [LARGE SCALE GENOMIC DNA]</scope>
    <source>
        <strain evidence="6 7">SY3-13</strain>
    </source>
</reference>
<dbReference type="SUPFAM" id="SSF103473">
    <property type="entry name" value="MFS general substrate transporter"/>
    <property type="match status" value="1"/>
</dbReference>
<feature type="transmembrane region" description="Helical" evidence="4">
    <location>
        <begin position="304"/>
        <end position="325"/>
    </location>
</feature>
<keyword evidence="3 4" id="KW-0472">Membrane</keyword>
<accession>A0A2M9FYC5</accession>
<dbReference type="Proteomes" id="UP000229498">
    <property type="component" value="Unassembled WGS sequence"/>
</dbReference>
<dbReference type="AlphaFoldDB" id="A0A2M9FYC5"/>
<feature type="transmembrane region" description="Helical" evidence="4">
    <location>
        <begin position="235"/>
        <end position="259"/>
    </location>
</feature>
<evidence type="ECO:0000256" key="1">
    <source>
        <dbReference type="ARBA" id="ARBA00022692"/>
    </source>
</evidence>
<dbReference type="PANTHER" id="PTHR11360:SF284">
    <property type="entry name" value="EG:103B4.3 PROTEIN-RELATED"/>
    <property type="match status" value="1"/>
</dbReference>
<feature type="domain" description="Major facilitator superfamily (MFS) profile" evidence="5">
    <location>
        <begin position="23"/>
        <end position="421"/>
    </location>
</feature>
<comment type="caution">
    <text evidence="6">The sequence shown here is derived from an EMBL/GenBank/DDBJ whole genome shotgun (WGS) entry which is preliminary data.</text>
</comment>
<evidence type="ECO:0000256" key="4">
    <source>
        <dbReference type="SAM" id="Phobius"/>
    </source>
</evidence>
<feature type="transmembrane region" description="Helical" evidence="4">
    <location>
        <begin position="91"/>
        <end position="108"/>
    </location>
</feature>
<feature type="transmembrane region" description="Helical" evidence="4">
    <location>
        <begin position="367"/>
        <end position="386"/>
    </location>
</feature>